<dbReference type="PROSITE" id="PS51450">
    <property type="entry name" value="LRR"/>
    <property type="match status" value="1"/>
</dbReference>
<dbReference type="FunFam" id="3.80.10.10:FF:000129">
    <property type="entry name" value="Leucine-rich repeat receptor-like kinase"/>
    <property type="match status" value="1"/>
</dbReference>
<dbReference type="SUPFAM" id="SSF56112">
    <property type="entry name" value="Protein kinase-like (PK-like)"/>
    <property type="match status" value="1"/>
</dbReference>
<dbReference type="PANTHER" id="PTHR45631:SF212">
    <property type="entry name" value="PROTEIN KINASE DOMAIN-CONTAINING PROTEIN"/>
    <property type="match status" value="1"/>
</dbReference>
<gene>
    <name evidence="21" type="ORF">QN277_024163</name>
</gene>
<dbReference type="AlphaFoldDB" id="A0AAE1JE68"/>
<dbReference type="PRINTS" id="PR00019">
    <property type="entry name" value="LEURICHRPT"/>
</dbReference>
<evidence type="ECO:0000256" key="18">
    <source>
        <dbReference type="PROSITE-ProRule" id="PRU10141"/>
    </source>
</evidence>
<evidence type="ECO:0000259" key="20">
    <source>
        <dbReference type="PROSITE" id="PS50011"/>
    </source>
</evidence>
<dbReference type="GO" id="GO:0005524">
    <property type="term" value="F:ATP binding"/>
    <property type="evidence" value="ECO:0007669"/>
    <property type="project" value="UniProtKB-UniRule"/>
</dbReference>
<dbReference type="FunFam" id="1.10.510.10:FF:000146">
    <property type="entry name" value="LRR receptor-like serine/threonine-protein kinase IOS1"/>
    <property type="match status" value="1"/>
</dbReference>
<evidence type="ECO:0000313" key="21">
    <source>
        <dbReference type="EMBL" id="KAK4267376.1"/>
    </source>
</evidence>
<evidence type="ECO:0000256" key="7">
    <source>
        <dbReference type="ARBA" id="ARBA00022692"/>
    </source>
</evidence>
<keyword evidence="12 18" id="KW-0067">ATP-binding</keyword>
<evidence type="ECO:0000256" key="14">
    <source>
        <dbReference type="ARBA" id="ARBA00023136"/>
    </source>
</evidence>
<dbReference type="PROSITE" id="PS00108">
    <property type="entry name" value="PROTEIN_KINASE_ST"/>
    <property type="match status" value="1"/>
</dbReference>
<dbReference type="Proteomes" id="UP001293593">
    <property type="component" value="Unassembled WGS sequence"/>
</dbReference>
<comment type="catalytic activity">
    <reaction evidence="16">
        <text>L-threonyl-[protein] + ATP = O-phospho-L-threonyl-[protein] + ADP + H(+)</text>
        <dbReference type="Rhea" id="RHEA:46608"/>
        <dbReference type="Rhea" id="RHEA-COMP:11060"/>
        <dbReference type="Rhea" id="RHEA-COMP:11605"/>
        <dbReference type="ChEBI" id="CHEBI:15378"/>
        <dbReference type="ChEBI" id="CHEBI:30013"/>
        <dbReference type="ChEBI" id="CHEBI:30616"/>
        <dbReference type="ChEBI" id="CHEBI:61977"/>
        <dbReference type="ChEBI" id="CHEBI:456216"/>
        <dbReference type="EC" id="2.7.11.1"/>
    </reaction>
</comment>
<feature type="domain" description="Protein kinase" evidence="20">
    <location>
        <begin position="584"/>
        <end position="857"/>
    </location>
</feature>
<keyword evidence="15" id="KW-0675">Receptor</keyword>
<evidence type="ECO:0000256" key="5">
    <source>
        <dbReference type="ARBA" id="ARBA00022614"/>
    </source>
</evidence>
<evidence type="ECO:0000256" key="15">
    <source>
        <dbReference type="ARBA" id="ARBA00023170"/>
    </source>
</evidence>
<dbReference type="Gene3D" id="1.10.510.10">
    <property type="entry name" value="Transferase(Phosphotransferase) domain 1"/>
    <property type="match status" value="1"/>
</dbReference>
<dbReference type="EMBL" id="JAWXYG010000007">
    <property type="protein sequence ID" value="KAK4267376.1"/>
    <property type="molecule type" value="Genomic_DNA"/>
</dbReference>
<evidence type="ECO:0000256" key="16">
    <source>
        <dbReference type="ARBA" id="ARBA00047899"/>
    </source>
</evidence>
<dbReference type="FunFam" id="3.30.200.20:FF:000039">
    <property type="entry name" value="receptor-like protein kinase FERONIA"/>
    <property type="match status" value="1"/>
</dbReference>
<keyword evidence="5" id="KW-0433">Leucine-rich repeat</keyword>
<dbReference type="InterPro" id="IPR008271">
    <property type="entry name" value="Ser/Thr_kinase_AS"/>
</dbReference>
<keyword evidence="22" id="KW-1185">Reference proteome</keyword>
<dbReference type="SMART" id="SM00220">
    <property type="entry name" value="S_TKc"/>
    <property type="match status" value="1"/>
</dbReference>
<evidence type="ECO:0000256" key="2">
    <source>
        <dbReference type="ARBA" id="ARBA00012513"/>
    </source>
</evidence>
<dbReference type="Gene3D" id="3.80.10.10">
    <property type="entry name" value="Ribonuclease Inhibitor"/>
    <property type="match status" value="1"/>
</dbReference>
<evidence type="ECO:0000313" key="22">
    <source>
        <dbReference type="Proteomes" id="UP001293593"/>
    </source>
</evidence>
<feature type="chain" id="PRO_5042233566" description="non-specific serine/threonine protein kinase" evidence="19">
    <location>
        <begin position="26"/>
        <end position="893"/>
    </location>
</feature>
<comment type="catalytic activity">
    <reaction evidence="17">
        <text>L-seryl-[protein] + ATP = O-phospho-L-seryl-[protein] + ADP + H(+)</text>
        <dbReference type="Rhea" id="RHEA:17989"/>
        <dbReference type="Rhea" id="RHEA-COMP:9863"/>
        <dbReference type="Rhea" id="RHEA-COMP:11604"/>
        <dbReference type="ChEBI" id="CHEBI:15378"/>
        <dbReference type="ChEBI" id="CHEBI:29999"/>
        <dbReference type="ChEBI" id="CHEBI:30616"/>
        <dbReference type="ChEBI" id="CHEBI:83421"/>
        <dbReference type="ChEBI" id="CHEBI:456216"/>
        <dbReference type="EC" id="2.7.11.1"/>
    </reaction>
</comment>
<evidence type="ECO:0000256" key="19">
    <source>
        <dbReference type="SAM" id="SignalP"/>
    </source>
</evidence>
<dbReference type="InterPro" id="IPR024788">
    <property type="entry name" value="Malectin-like_Carb-bd_dom"/>
</dbReference>
<evidence type="ECO:0000256" key="12">
    <source>
        <dbReference type="ARBA" id="ARBA00022840"/>
    </source>
</evidence>
<keyword evidence="10 18" id="KW-0547">Nucleotide-binding</keyword>
<keyword evidence="9" id="KW-0677">Repeat</keyword>
<dbReference type="InterPro" id="IPR000719">
    <property type="entry name" value="Prot_kinase_dom"/>
</dbReference>
<dbReference type="Pfam" id="PF12819">
    <property type="entry name" value="Malectin_like"/>
    <property type="match status" value="1"/>
</dbReference>
<dbReference type="GO" id="GO:0016020">
    <property type="term" value="C:membrane"/>
    <property type="evidence" value="ECO:0007669"/>
    <property type="project" value="UniProtKB-SubCell"/>
</dbReference>
<evidence type="ECO:0000256" key="4">
    <source>
        <dbReference type="ARBA" id="ARBA00022553"/>
    </source>
</evidence>
<dbReference type="PROSITE" id="PS50011">
    <property type="entry name" value="PROTEIN_KINASE_DOM"/>
    <property type="match status" value="1"/>
</dbReference>
<evidence type="ECO:0000256" key="17">
    <source>
        <dbReference type="ARBA" id="ARBA00048679"/>
    </source>
</evidence>
<evidence type="ECO:0000256" key="10">
    <source>
        <dbReference type="ARBA" id="ARBA00022741"/>
    </source>
</evidence>
<keyword evidence="8 19" id="KW-0732">Signal</keyword>
<keyword evidence="4" id="KW-0597">Phosphoprotein</keyword>
<dbReference type="InterPro" id="IPR017441">
    <property type="entry name" value="Protein_kinase_ATP_BS"/>
</dbReference>
<keyword evidence="7" id="KW-0812">Transmembrane</keyword>
<comment type="caution">
    <text evidence="21">The sequence shown here is derived from an EMBL/GenBank/DDBJ whole genome shotgun (WGS) entry which is preliminary data.</text>
</comment>
<dbReference type="EC" id="2.7.11.1" evidence="2"/>
<keyword evidence="11" id="KW-0418">Kinase</keyword>
<feature type="binding site" evidence="18">
    <location>
        <position position="612"/>
    </location>
    <ligand>
        <name>ATP</name>
        <dbReference type="ChEBI" id="CHEBI:30616"/>
    </ligand>
</feature>
<dbReference type="InterPro" id="IPR001245">
    <property type="entry name" value="Ser-Thr/Tyr_kinase_cat_dom"/>
</dbReference>
<evidence type="ECO:0000256" key="13">
    <source>
        <dbReference type="ARBA" id="ARBA00022989"/>
    </source>
</evidence>
<dbReference type="InterPro" id="IPR001611">
    <property type="entry name" value="Leu-rich_rpt"/>
</dbReference>
<evidence type="ECO:0000256" key="1">
    <source>
        <dbReference type="ARBA" id="ARBA00004167"/>
    </source>
</evidence>
<feature type="signal peptide" evidence="19">
    <location>
        <begin position="1"/>
        <end position="25"/>
    </location>
</feature>
<keyword evidence="6" id="KW-0808">Transferase</keyword>
<evidence type="ECO:0000256" key="9">
    <source>
        <dbReference type="ARBA" id="ARBA00022737"/>
    </source>
</evidence>
<dbReference type="CDD" id="cd14066">
    <property type="entry name" value="STKc_IRAK"/>
    <property type="match status" value="1"/>
</dbReference>
<keyword evidence="13" id="KW-1133">Transmembrane helix</keyword>
<dbReference type="InterPro" id="IPR032675">
    <property type="entry name" value="LRR_dom_sf"/>
</dbReference>
<evidence type="ECO:0000256" key="11">
    <source>
        <dbReference type="ARBA" id="ARBA00022777"/>
    </source>
</evidence>
<dbReference type="InterPro" id="IPR011009">
    <property type="entry name" value="Kinase-like_dom_sf"/>
</dbReference>
<keyword evidence="14" id="KW-0472">Membrane</keyword>
<accession>A0AAE1JE68</accession>
<reference evidence="21" key="1">
    <citation type="submission" date="2023-10" db="EMBL/GenBank/DDBJ databases">
        <title>Chromosome-level genome of the transformable northern wattle, Acacia crassicarpa.</title>
        <authorList>
            <person name="Massaro I."/>
            <person name="Sinha N.R."/>
            <person name="Poethig S."/>
            <person name="Leichty A.R."/>
        </authorList>
    </citation>
    <scope>NUCLEOTIDE SEQUENCE</scope>
    <source>
        <strain evidence="21">Acra3RX</strain>
        <tissue evidence="21">Leaf</tissue>
    </source>
</reference>
<dbReference type="PROSITE" id="PS00107">
    <property type="entry name" value="PROTEIN_KINASE_ATP"/>
    <property type="match status" value="1"/>
</dbReference>
<dbReference type="PANTHER" id="PTHR45631">
    <property type="entry name" value="OS07G0107800 PROTEIN-RELATED"/>
    <property type="match status" value="1"/>
</dbReference>
<organism evidence="21 22">
    <name type="scientific">Acacia crassicarpa</name>
    <name type="common">northern wattle</name>
    <dbReference type="NCBI Taxonomy" id="499986"/>
    <lineage>
        <taxon>Eukaryota</taxon>
        <taxon>Viridiplantae</taxon>
        <taxon>Streptophyta</taxon>
        <taxon>Embryophyta</taxon>
        <taxon>Tracheophyta</taxon>
        <taxon>Spermatophyta</taxon>
        <taxon>Magnoliopsida</taxon>
        <taxon>eudicotyledons</taxon>
        <taxon>Gunneridae</taxon>
        <taxon>Pentapetalae</taxon>
        <taxon>rosids</taxon>
        <taxon>fabids</taxon>
        <taxon>Fabales</taxon>
        <taxon>Fabaceae</taxon>
        <taxon>Caesalpinioideae</taxon>
        <taxon>mimosoid clade</taxon>
        <taxon>Acacieae</taxon>
        <taxon>Acacia</taxon>
    </lineage>
</organism>
<name>A0AAE1JE68_9FABA</name>
<keyword evidence="3" id="KW-0723">Serine/threonine-protein kinase</keyword>
<dbReference type="Gene3D" id="3.30.200.20">
    <property type="entry name" value="Phosphorylase Kinase, domain 1"/>
    <property type="match status" value="1"/>
</dbReference>
<sequence length="893" mass="99379">MKKITVWIVALLVSVSSIIDLRSSAQVVPSDGGDTDTGAISIDCGFTQDNLDANGFFYEADDAEFVESGKIYNISSPYYNTDSQEQVWQQLKTVRSFPQGKRNCYTLKDKQAKNNNYLITVYMLYGNYDNKNSIPSFHLHLGVNFWTEIKFENASVIRRKTVAQISTTDYIDVCLINIGQGIPFISLLELWPLSNSIYRASSSLLPLGLITCVNLGVSEDLKFIRYPEDMYGRSWFNGQLENSERFNTSEAIYNEVNEYKLPSEVLGSAVRAKNDSSSLYINTLKLIDFTADNEHYVYLHFFDFEEHSQGQVRSMNITFTDDIREYVDLKSKDVYTLVRRIPKGVLVDRISITSTPGSGLPPMINAYEIYRALPQPNSPTHEQDVATLRNIKHAYSIMRISWQGDPCRPQRYSWEGVTCNYSDSIPRVTSLNMRSSKLTGEMATSFSDLMMLETLDLSNNQLTGDIPESLAKLPSLKLLNLTGNNLTGSIPKALREKSTTGLTLILDGNPRLCQTGSCKTNTKKFIKPLVASAASLAVLAIIVYISLMLHKHKTIAKVLSSKKDGRIKSKNHGFSQAEVHGITNDFATEIGVGGFGKVYLGRLKDGTQVAVKLLSQSSQQGLSEFQSEAKLLSLIYHRNLVSLVGYCDDGDMRALIYEYMAKGNLRNLLSDNNPNILKWNERLEVALDVACGLDYLHNGCKPPIIHRDIKSSNILLNESMQAKIADLGLSKAFANDTDTHISTRPAGTFGYLDPEFHRSGNLNKKSDVYSFGIILLELLTGQRAITVTSEGTRHISDWVNPKLENGDIQAIVDPRLEGKFSTASAWKFLEIAMSCITPTAIQRPDISSVVVDLKQCLAMEMPLESGESSSLISNTTLETSYSQSGSYSPPSAR</sequence>
<dbReference type="Pfam" id="PF07714">
    <property type="entry name" value="PK_Tyr_Ser-Thr"/>
    <property type="match status" value="1"/>
</dbReference>
<dbReference type="Pfam" id="PF13855">
    <property type="entry name" value="LRR_8"/>
    <property type="match status" value="1"/>
</dbReference>
<proteinExistence type="predicted"/>
<evidence type="ECO:0000256" key="6">
    <source>
        <dbReference type="ARBA" id="ARBA00022679"/>
    </source>
</evidence>
<protein>
    <recommendedName>
        <fullName evidence="2">non-specific serine/threonine protein kinase</fullName>
        <ecNumber evidence="2">2.7.11.1</ecNumber>
    </recommendedName>
</protein>
<comment type="subcellular location">
    <subcellularLocation>
        <location evidence="1">Membrane</location>
        <topology evidence="1">Single-pass membrane protein</topology>
    </subcellularLocation>
</comment>
<evidence type="ECO:0000256" key="3">
    <source>
        <dbReference type="ARBA" id="ARBA00022527"/>
    </source>
</evidence>
<dbReference type="GO" id="GO:0004674">
    <property type="term" value="F:protein serine/threonine kinase activity"/>
    <property type="evidence" value="ECO:0007669"/>
    <property type="project" value="UniProtKB-KW"/>
</dbReference>
<dbReference type="SUPFAM" id="SSF52058">
    <property type="entry name" value="L domain-like"/>
    <property type="match status" value="1"/>
</dbReference>
<evidence type="ECO:0000256" key="8">
    <source>
        <dbReference type="ARBA" id="ARBA00022729"/>
    </source>
</evidence>